<reference evidence="1" key="1">
    <citation type="journal article" date="2023" name="G3 (Bethesda)">
        <title>A reference genome for the long-term kleptoplast-retaining sea slug Elysia crispata morphotype clarki.</title>
        <authorList>
            <person name="Eastman K.E."/>
            <person name="Pendleton A.L."/>
            <person name="Shaikh M.A."/>
            <person name="Suttiyut T."/>
            <person name="Ogas R."/>
            <person name="Tomko P."/>
            <person name="Gavelis G."/>
            <person name="Widhalm J.R."/>
            <person name="Wisecaver J.H."/>
        </authorList>
    </citation>
    <scope>NUCLEOTIDE SEQUENCE</scope>
    <source>
        <strain evidence="1">ECLA1</strain>
    </source>
</reference>
<evidence type="ECO:0000313" key="2">
    <source>
        <dbReference type="Proteomes" id="UP001283361"/>
    </source>
</evidence>
<accession>A0AAE1DYQ1</accession>
<protein>
    <submittedName>
        <fullName evidence="1">Uncharacterized protein</fullName>
    </submittedName>
</protein>
<organism evidence="1 2">
    <name type="scientific">Elysia crispata</name>
    <name type="common">lettuce slug</name>
    <dbReference type="NCBI Taxonomy" id="231223"/>
    <lineage>
        <taxon>Eukaryota</taxon>
        <taxon>Metazoa</taxon>
        <taxon>Spiralia</taxon>
        <taxon>Lophotrochozoa</taxon>
        <taxon>Mollusca</taxon>
        <taxon>Gastropoda</taxon>
        <taxon>Heterobranchia</taxon>
        <taxon>Euthyneura</taxon>
        <taxon>Panpulmonata</taxon>
        <taxon>Sacoglossa</taxon>
        <taxon>Placobranchoidea</taxon>
        <taxon>Plakobranchidae</taxon>
        <taxon>Elysia</taxon>
    </lineage>
</organism>
<dbReference type="AlphaFoldDB" id="A0AAE1DYQ1"/>
<comment type="caution">
    <text evidence="1">The sequence shown here is derived from an EMBL/GenBank/DDBJ whole genome shotgun (WGS) entry which is preliminary data.</text>
</comment>
<sequence length="170" mass="19093">MNSSLGWFGSNGRTEALAITQGEYCVHSKTKDARIMKRRKNPKAVSSAVPHALLIRNLVGATGVWVRFCLPSRVIWTRANWEMLMVFELMKRFSVFVLVTLAGDNPGIRELESAWVKQSRKSRDHGSPRIDYRISLSLELRAHACKFLRGSSQHLTTSTMLNVAGRPGIP</sequence>
<dbReference type="Proteomes" id="UP001283361">
    <property type="component" value="Unassembled WGS sequence"/>
</dbReference>
<name>A0AAE1DYQ1_9GAST</name>
<gene>
    <name evidence="1" type="ORF">RRG08_031883</name>
</gene>
<dbReference type="EMBL" id="JAWDGP010001847">
    <property type="protein sequence ID" value="KAK3787652.1"/>
    <property type="molecule type" value="Genomic_DNA"/>
</dbReference>
<evidence type="ECO:0000313" key="1">
    <source>
        <dbReference type="EMBL" id="KAK3787652.1"/>
    </source>
</evidence>
<keyword evidence="2" id="KW-1185">Reference proteome</keyword>
<proteinExistence type="predicted"/>